<evidence type="ECO:0000313" key="2">
    <source>
        <dbReference type="EMBL" id="GGF12794.1"/>
    </source>
</evidence>
<dbReference type="InterPro" id="IPR009081">
    <property type="entry name" value="PP-bd_ACP"/>
</dbReference>
<feature type="domain" description="Carrier" evidence="1">
    <location>
        <begin position="1"/>
        <end position="77"/>
    </location>
</feature>
<keyword evidence="3" id="KW-1185">Reference proteome</keyword>
<gene>
    <name evidence="2" type="ORF">GCM10007298_05890</name>
</gene>
<evidence type="ECO:0000313" key="3">
    <source>
        <dbReference type="Proteomes" id="UP000632454"/>
    </source>
</evidence>
<dbReference type="EMBL" id="BMCS01000001">
    <property type="protein sequence ID" value="GGF12794.1"/>
    <property type="molecule type" value="Genomic_DNA"/>
</dbReference>
<dbReference type="Pfam" id="PF00550">
    <property type="entry name" value="PP-binding"/>
    <property type="match status" value="1"/>
</dbReference>
<evidence type="ECO:0000259" key="1">
    <source>
        <dbReference type="PROSITE" id="PS50075"/>
    </source>
</evidence>
<name>A0ABQ1UAN0_9NOCA</name>
<protein>
    <submittedName>
        <fullName evidence="2">Aminoacyl carrier protein</fullName>
    </submittedName>
</protein>
<dbReference type="InterPro" id="IPR036736">
    <property type="entry name" value="ACP-like_sf"/>
</dbReference>
<dbReference type="RefSeq" id="WP_188486770.1">
    <property type="nucleotide sequence ID" value="NZ_BMCS01000001.1"/>
</dbReference>
<dbReference type="NCBIfam" id="NF005480">
    <property type="entry name" value="PRK07081.1"/>
    <property type="match status" value="1"/>
</dbReference>
<organism evidence="2 3">
    <name type="scientific">Williamsia phyllosphaerae</name>
    <dbReference type="NCBI Taxonomy" id="885042"/>
    <lineage>
        <taxon>Bacteria</taxon>
        <taxon>Bacillati</taxon>
        <taxon>Actinomycetota</taxon>
        <taxon>Actinomycetes</taxon>
        <taxon>Mycobacteriales</taxon>
        <taxon>Nocardiaceae</taxon>
        <taxon>Williamsia</taxon>
    </lineage>
</organism>
<dbReference type="Gene3D" id="1.10.1200.10">
    <property type="entry name" value="ACP-like"/>
    <property type="match status" value="1"/>
</dbReference>
<reference evidence="3" key="1">
    <citation type="journal article" date="2019" name="Int. J. Syst. Evol. Microbiol.">
        <title>The Global Catalogue of Microorganisms (GCM) 10K type strain sequencing project: providing services to taxonomists for standard genome sequencing and annotation.</title>
        <authorList>
            <consortium name="The Broad Institute Genomics Platform"/>
            <consortium name="The Broad Institute Genome Sequencing Center for Infectious Disease"/>
            <person name="Wu L."/>
            <person name="Ma J."/>
        </authorList>
    </citation>
    <scope>NUCLEOTIDE SEQUENCE [LARGE SCALE GENOMIC DNA]</scope>
    <source>
        <strain evidence="3">CCM 7855</strain>
    </source>
</reference>
<comment type="caution">
    <text evidence="2">The sequence shown here is derived from an EMBL/GenBank/DDBJ whole genome shotgun (WGS) entry which is preliminary data.</text>
</comment>
<dbReference type="Proteomes" id="UP000632454">
    <property type="component" value="Unassembled WGS sequence"/>
</dbReference>
<dbReference type="SUPFAM" id="SSF47336">
    <property type="entry name" value="ACP-like"/>
    <property type="match status" value="1"/>
</dbReference>
<proteinExistence type="predicted"/>
<accession>A0ABQ1UAN0</accession>
<sequence>MNDRIRDILAAHGKMAVDPKTVDASADLYEMGLTSHASVNVMLALEDEFDVEFPDEDLKKATFASVDNLAAVVGRLVEAAA</sequence>
<dbReference type="PROSITE" id="PS50075">
    <property type="entry name" value="CARRIER"/>
    <property type="match status" value="1"/>
</dbReference>